<reference evidence="1 2" key="2">
    <citation type="submission" date="2020-07" db="EMBL/GenBank/DDBJ databases">
        <title>Genome assembly of wild tea tree DASZ reveals pedigree and selection history of tea varieties.</title>
        <authorList>
            <person name="Zhang W."/>
        </authorList>
    </citation>
    <scope>NUCLEOTIDE SEQUENCE [LARGE SCALE GENOMIC DNA]</scope>
    <source>
        <strain evidence="2">cv. G240</strain>
        <tissue evidence="1">Leaf</tissue>
    </source>
</reference>
<reference evidence="2" key="1">
    <citation type="journal article" date="2020" name="Nat. Commun.">
        <title>Genome assembly of wild tea tree DASZ reveals pedigree and selection history of tea varieties.</title>
        <authorList>
            <person name="Zhang W."/>
            <person name="Zhang Y."/>
            <person name="Qiu H."/>
            <person name="Guo Y."/>
            <person name="Wan H."/>
            <person name="Zhang X."/>
            <person name="Scossa F."/>
            <person name="Alseekh S."/>
            <person name="Zhang Q."/>
            <person name="Wang P."/>
            <person name="Xu L."/>
            <person name="Schmidt M.H."/>
            <person name="Jia X."/>
            <person name="Li D."/>
            <person name="Zhu A."/>
            <person name="Guo F."/>
            <person name="Chen W."/>
            <person name="Ni D."/>
            <person name="Usadel B."/>
            <person name="Fernie A.R."/>
            <person name="Wen W."/>
        </authorList>
    </citation>
    <scope>NUCLEOTIDE SEQUENCE [LARGE SCALE GENOMIC DNA]</scope>
    <source>
        <strain evidence="2">cv. G240</strain>
    </source>
</reference>
<organism evidence="1 2">
    <name type="scientific">Camellia sinensis</name>
    <name type="common">Tea plant</name>
    <name type="synonym">Thea sinensis</name>
    <dbReference type="NCBI Taxonomy" id="4442"/>
    <lineage>
        <taxon>Eukaryota</taxon>
        <taxon>Viridiplantae</taxon>
        <taxon>Streptophyta</taxon>
        <taxon>Embryophyta</taxon>
        <taxon>Tracheophyta</taxon>
        <taxon>Spermatophyta</taxon>
        <taxon>Magnoliopsida</taxon>
        <taxon>eudicotyledons</taxon>
        <taxon>Gunneridae</taxon>
        <taxon>Pentapetalae</taxon>
        <taxon>asterids</taxon>
        <taxon>Ericales</taxon>
        <taxon>Theaceae</taxon>
        <taxon>Camellia</taxon>
    </lineage>
</organism>
<gene>
    <name evidence="1" type="ORF">HYC85_030006</name>
</gene>
<dbReference type="EMBL" id="JACBKZ010000014">
    <property type="protein sequence ID" value="KAF5933835.1"/>
    <property type="molecule type" value="Genomic_DNA"/>
</dbReference>
<proteinExistence type="predicted"/>
<comment type="caution">
    <text evidence="1">The sequence shown here is derived from an EMBL/GenBank/DDBJ whole genome shotgun (WGS) entry which is preliminary data.</text>
</comment>
<protein>
    <submittedName>
        <fullName evidence="1">Uncharacterized protein</fullName>
    </submittedName>
</protein>
<name>A0A7J7G0A8_CAMSI</name>
<keyword evidence="2" id="KW-1185">Reference proteome</keyword>
<accession>A0A7J7G0A8</accession>
<sequence>MCPTALRAPCAATFSLDSPLRSALFSLGYPLRSALFSVGLLAWLPFAVGPPLSRPSRSVTLCDRFPSQLVFSLGPLLQSALPSAGLLPRSPFVVGPPFGRSSFPVAFRRRSFFHPATHNPRLLPYSLRWTETALGNGGLLT</sequence>
<evidence type="ECO:0000313" key="1">
    <source>
        <dbReference type="EMBL" id="KAF5933835.1"/>
    </source>
</evidence>
<dbReference type="AlphaFoldDB" id="A0A7J7G0A8"/>
<evidence type="ECO:0000313" key="2">
    <source>
        <dbReference type="Proteomes" id="UP000593564"/>
    </source>
</evidence>
<dbReference type="Proteomes" id="UP000593564">
    <property type="component" value="Unassembled WGS sequence"/>
</dbReference>